<dbReference type="InterPro" id="IPR052651">
    <property type="entry name" value="WDR81"/>
</dbReference>
<dbReference type="GO" id="GO:0005739">
    <property type="term" value="C:mitochondrion"/>
    <property type="evidence" value="ECO:0007669"/>
    <property type="project" value="TreeGrafter"/>
</dbReference>
<dbReference type="InterPro" id="IPR036372">
    <property type="entry name" value="BEACH_dom_sf"/>
</dbReference>
<name>A0A087UMQ0_STEMI</name>
<dbReference type="GO" id="GO:0035014">
    <property type="term" value="F:phosphatidylinositol 3-kinase regulator activity"/>
    <property type="evidence" value="ECO:0007669"/>
    <property type="project" value="TreeGrafter"/>
</dbReference>
<evidence type="ECO:0000256" key="2">
    <source>
        <dbReference type="ARBA" id="ARBA00022737"/>
    </source>
</evidence>
<protein>
    <submittedName>
        <fullName evidence="4">Putative inactive serine/threonine-protein kinase lvsG</fullName>
    </submittedName>
</protein>
<dbReference type="Gene3D" id="1.10.1540.10">
    <property type="entry name" value="BEACH domain"/>
    <property type="match status" value="1"/>
</dbReference>
<dbReference type="GO" id="GO:0035973">
    <property type="term" value="P:aggrephagy"/>
    <property type="evidence" value="ECO:0007669"/>
    <property type="project" value="TreeGrafter"/>
</dbReference>
<dbReference type="SMART" id="SM01026">
    <property type="entry name" value="Beach"/>
    <property type="match status" value="1"/>
</dbReference>
<organism evidence="4 5">
    <name type="scientific">Stegodyphus mimosarum</name>
    <name type="common">African social velvet spider</name>
    <dbReference type="NCBI Taxonomy" id="407821"/>
    <lineage>
        <taxon>Eukaryota</taxon>
        <taxon>Metazoa</taxon>
        <taxon>Ecdysozoa</taxon>
        <taxon>Arthropoda</taxon>
        <taxon>Chelicerata</taxon>
        <taxon>Arachnida</taxon>
        <taxon>Araneae</taxon>
        <taxon>Araneomorphae</taxon>
        <taxon>Entelegynae</taxon>
        <taxon>Eresoidea</taxon>
        <taxon>Eresidae</taxon>
        <taxon>Stegodyphus</taxon>
    </lineage>
</organism>
<dbReference type="OrthoDB" id="29306at2759"/>
<dbReference type="PANTHER" id="PTHR44662">
    <property type="entry name" value="WD REPEAT-CONTAINING PROTEIN 81"/>
    <property type="match status" value="1"/>
</dbReference>
<keyword evidence="5" id="KW-1185">Reference proteome</keyword>
<dbReference type="OMA" id="CTYYSHW"/>
<dbReference type="InterPro" id="IPR011009">
    <property type="entry name" value="Kinase-like_dom_sf"/>
</dbReference>
<dbReference type="Pfam" id="PF02138">
    <property type="entry name" value="Beach"/>
    <property type="match status" value="1"/>
</dbReference>
<keyword evidence="1" id="KW-0853">WD repeat</keyword>
<dbReference type="SUPFAM" id="SSF56112">
    <property type="entry name" value="Protein kinase-like (PK-like)"/>
    <property type="match status" value="1"/>
</dbReference>
<dbReference type="CDD" id="cd06071">
    <property type="entry name" value="Beach"/>
    <property type="match status" value="1"/>
</dbReference>
<evidence type="ECO:0000256" key="1">
    <source>
        <dbReference type="ARBA" id="ARBA00022574"/>
    </source>
</evidence>
<keyword evidence="2" id="KW-0677">Repeat</keyword>
<feature type="non-terminal residue" evidence="4">
    <location>
        <position position="1053"/>
    </location>
</feature>
<accession>A0A087UMQ0</accession>
<keyword evidence="4" id="KW-0808">Transferase</keyword>
<feature type="domain" description="BEACH" evidence="3">
    <location>
        <begin position="330"/>
        <end position="616"/>
    </location>
</feature>
<evidence type="ECO:0000259" key="3">
    <source>
        <dbReference type="PROSITE" id="PS50197"/>
    </source>
</evidence>
<proteinExistence type="predicted"/>
<dbReference type="EMBL" id="KK120598">
    <property type="protein sequence ID" value="KFM78639.1"/>
    <property type="molecule type" value="Genomic_DNA"/>
</dbReference>
<dbReference type="GO" id="GO:0016301">
    <property type="term" value="F:kinase activity"/>
    <property type="evidence" value="ECO:0007669"/>
    <property type="project" value="UniProtKB-KW"/>
</dbReference>
<dbReference type="FunFam" id="1.10.1540.10:FF:000003">
    <property type="entry name" value="WD repeat-containing protein 81 isoform X1"/>
    <property type="match status" value="1"/>
</dbReference>
<evidence type="ECO:0000313" key="4">
    <source>
        <dbReference type="EMBL" id="KFM78639.1"/>
    </source>
</evidence>
<sequence length="1053" mass="120383">MDLCSQIQHILGIPFIYVKKCSEDEALCLVHRSWLPFLQKGLQVPVELREKENVDVNLLKFFFTSKDISDPSWKLIAVYCWQKRKGKIRRFSKQLENSFTSNHITYAQLIDYVTKTNYKNLWEQAWRKYNAGDIPKRNKHKQSFNDALQEILKRLYKTTRIEREDGMIIHLSPPPNSAPNQFSDFQDVIHPNLLEIFCAVESPQSIFLICKKNVCTLKDCLMFSPFVLSGSTIRPLFVVYQLLQALCSVHNSGLFMGPITLSSISIKENLWIQVIPLTCLYLDADKTSSEQCFVASDRHLANGEYSDNKDDSVISSSLTFKPADQNKEGDWSYQDLTLASLVEDWVNGSISNYDYLIALNKLAGREKDNPRSHYVMPWIMDFSVPDGGWRDLSKSKFRLNKGDKQLDLIYESATEITGTNLSCSSASIPQDSAVMVAHHTSEVLADITYYVYKARRMPKSFLCQHVRQKWVPAEYPATIERLQEWTPDECIPEFFSDPRIFYSIHPDLSDLGVPSWCKSPEDFIKKHREALEGYHVSERLHHWIDLVFGYKLTGPAAVKSKNVCLPLVDHHTSIHNYGMVQLFSHPHPHKLNKCIFSRSIAPKTFRNIVFKVSDAKDSGDDETSSESIGKSGFLKSLRSKSLVLPDNARHEPRPENQTIVLPKDFNPLATLSHFESLFTFLCWAGGGKVGKDETNSQHGASEKMTFYNQVKDLVVLGCLISEIAVASYCKTLPENAVLEERYSNILKLLRLHKHDVPRYFQKVIQLLLQVDSSYHQEHEEITPVPSRYPPVSACGLPLPSAHQILLSHVHTIPFPHYFPDLYLFLLKLNQFTAEINLLSEVIDENGENGKKIENLADKMVQYAAEQLKVLLPLLNVEGIELLTPYLQEIFENRHTALLATWHLFGMVSQALGPQQTCSKLLTRLTKVFDTDKPSPKHLKLYHRTFLLQIIVGLGLHNFLIHFTTILIEAIGGCKDYSSKNSESDYIYMQKTFEPDVSKLEHMAEDLDECIIDDGAYGDTAFRQLNLSQETLNVQPEINNDEDNEIFDLDVNEE</sequence>
<dbReference type="PROSITE" id="PS50197">
    <property type="entry name" value="BEACH"/>
    <property type="match status" value="1"/>
</dbReference>
<dbReference type="AlphaFoldDB" id="A0A087UMQ0"/>
<dbReference type="InterPro" id="IPR000409">
    <property type="entry name" value="BEACH_dom"/>
</dbReference>
<dbReference type="PANTHER" id="PTHR44662:SF1">
    <property type="entry name" value="WD REPEAT-CONTAINING PROTEIN 81"/>
    <property type="match status" value="1"/>
</dbReference>
<dbReference type="SUPFAM" id="SSF81837">
    <property type="entry name" value="BEACH domain"/>
    <property type="match status" value="1"/>
</dbReference>
<keyword evidence="4" id="KW-0418">Kinase</keyword>
<gene>
    <name evidence="4" type="ORF">X975_11310</name>
</gene>
<evidence type="ECO:0000313" key="5">
    <source>
        <dbReference type="Proteomes" id="UP000054359"/>
    </source>
</evidence>
<dbReference type="Proteomes" id="UP000054359">
    <property type="component" value="Unassembled WGS sequence"/>
</dbReference>
<dbReference type="STRING" id="407821.A0A087UMQ0"/>
<reference evidence="4 5" key="1">
    <citation type="submission" date="2013-11" db="EMBL/GenBank/DDBJ databases">
        <title>Genome sequencing of Stegodyphus mimosarum.</title>
        <authorList>
            <person name="Bechsgaard J."/>
        </authorList>
    </citation>
    <scope>NUCLEOTIDE SEQUENCE [LARGE SCALE GENOMIC DNA]</scope>
</reference>